<feature type="binding site" evidence="8">
    <location>
        <position position="550"/>
    </location>
    <ligand>
        <name>Zn(2+)</name>
        <dbReference type="ChEBI" id="CHEBI:29105"/>
        <label>2</label>
    </ligand>
</feature>
<keyword evidence="6 8" id="KW-0067">ATP-binding</keyword>
<dbReference type="EMBL" id="LS483447">
    <property type="protein sequence ID" value="SQH73392.1"/>
    <property type="molecule type" value="Genomic_DNA"/>
</dbReference>
<keyword evidence="11" id="KW-0378">Hydrolase</keyword>
<dbReference type="PANTHER" id="PTHR30580">
    <property type="entry name" value="PRIMOSOMAL PROTEIN N"/>
    <property type="match status" value="1"/>
</dbReference>
<dbReference type="InterPro" id="IPR005259">
    <property type="entry name" value="PriA"/>
</dbReference>
<keyword evidence="3 8" id="KW-0479">Metal-binding</keyword>
<comment type="similarity">
    <text evidence="8">Belongs to the helicase family. PriA subfamily.</text>
</comment>
<dbReference type="GO" id="GO:0005524">
    <property type="term" value="F:ATP binding"/>
    <property type="evidence" value="ECO:0007669"/>
    <property type="project" value="UniProtKB-UniRule"/>
</dbReference>
<keyword evidence="4 8" id="KW-0547">Nucleotide-binding</keyword>
<evidence type="ECO:0000313" key="11">
    <source>
        <dbReference type="EMBL" id="SQH73392.1"/>
    </source>
</evidence>
<keyword evidence="7 8" id="KW-0238">DNA-binding</keyword>
<keyword evidence="1 8" id="KW-0639">Primosome</keyword>
<feature type="domain" description="Primosomal protein N' 3' DNA-binding" evidence="9">
    <location>
        <begin position="4"/>
        <end position="102"/>
    </location>
</feature>
<dbReference type="NCBIfam" id="TIGR00595">
    <property type="entry name" value="priA"/>
    <property type="match status" value="1"/>
</dbReference>
<feature type="binding site" evidence="8">
    <location>
        <position position="553"/>
    </location>
    <ligand>
        <name>Zn(2+)</name>
        <dbReference type="ChEBI" id="CHEBI:29105"/>
        <label>2</label>
    </ligand>
</feature>
<protein>
    <recommendedName>
        <fullName evidence="8">Probable replication restart protein PriA</fullName>
    </recommendedName>
    <alternativeName>
        <fullName evidence="8">Putative ATP-dependent DNA helicase PriA</fullName>
    </alternativeName>
</protein>
<keyword evidence="5 8" id="KW-0862">Zinc</keyword>
<dbReference type="GO" id="GO:0043138">
    <property type="term" value="F:3'-5' DNA helicase activity"/>
    <property type="evidence" value="ECO:0007669"/>
    <property type="project" value="TreeGrafter"/>
</dbReference>
<dbReference type="RefSeq" id="WP_042226073.1">
    <property type="nucleotide sequence ID" value="NZ_LS483447.1"/>
</dbReference>
<dbReference type="InterPro" id="IPR027417">
    <property type="entry name" value="P-loop_NTPase"/>
</dbReference>
<dbReference type="InterPro" id="IPR042115">
    <property type="entry name" value="PriA_3primeBD_sf"/>
</dbReference>
<dbReference type="GO" id="GO:0008270">
    <property type="term" value="F:zinc ion binding"/>
    <property type="evidence" value="ECO:0007669"/>
    <property type="project" value="UniProtKB-UniRule"/>
</dbReference>
<feature type="binding site" evidence="8">
    <location>
        <position position="535"/>
    </location>
    <ligand>
        <name>Zn(2+)</name>
        <dbReference type="ChEBI" id="CHEBI:29105"/>
        <label>2</label>
    </ligand>
</feature>
<dbReference type="GO" id="GO:0006270">
    <property type="term" value="P:DNA replication initiation"/>
    <property type="evidence" value="ECO:0007669"/>
    <property type="project" value="TreeGrafter"/>
</dbReference>
<dbReference type="Gene3D" id="3.40.1440.60">
    <property type="entry name" value="PriA, 3(prime) DNA-binding domain"/>
    <property type="match status" value="1"/>
</dbReference>
<dbReference type="InterPro" id="IPR040498">
    <property type="entry name" value="PriA_CRR"/>
</dbReference>
<dbReference type="HAMAP" id="MF_00983">
    <property type="entry name" value="PriA"/>
    <property type="match status" value="1"/>
</dbReference>
<dbReference type="SUPFAM" id="SSF52540">
    <property type="entry name" value="P-loop containing nucleoside triphosphate hydrolases"/>
    <property type="match status" value="2"/>
</dbReference>
<comment type="cofactor">
    <cofactor evidence="8">
        <name>Zn(2+)</name>
        <dbReference type="ChEBI" id="CHEBI:29105"/>
    </cofactor>
    <text evidence="8">Binds 2 zinc ions per subunit.</text>
</comment>
<name>A0A2X4SHD7_9PORP</name>
<comment type="subunit">
    <text evidence="8">Component of the replication restart primosome.</text>
</comment>
<evidence type="ECO:0000256" key="6">
    <source>
        <dbReference type="ARBA" id="ARBA00022840"/>
    </source>
</evidence>
<organism evidence="11 12">
    <name type="scientific">Porphyromonas crevioricanis</name>
    <dbReference type="NCBI Taxonomy" id="393921"/>
    <lineage>
        <taxon>Bacteria</taxon>
        <taxon>Pseudomonadati</taxon>
        <taxon>Bacteroidota</taxon>
        <taxon>Bacteroidia</taxon>
        <taxon>Bacteroidales</taxon>
        <taxon>Porphyromonadaceae</taxon>
        <taxon>Porphyromonas</taxon>
    </lineage>
</organism>
<comment type="function">
    <text evidence="8">Initiates the restart of stalled replication forks, which reloads the replicative helicase on sites other than the origin of replication. Recognizes and binds to abandoned replication forks and remodels them to uncover a helicase loading site. Promotes assembly of the primosome at these replication forks.</text>
</comment>
<feature type="binding site" evidence="8">
    <location>
        <position position="563"/>
    </location>
    <ligand>
        <name>Zn(2+)</name>
        <dbReference type="ChEBI" id="CHEBI:29105"/>
        <label>1</label>
    </ligand>
</feature>
<dbReference type="GO" id="GO:1990077">
    <property type="term" value="C:primosome complex"/>
    <property type="evidence" value="ECO:0007669"/>
    <property type="project" value="UniProtKB-UniRule"/>
</dbReference>
<dbReference type="KEGG" id="pcre:NCTC12858_01247"/>
<dbReference type="InterPro" id="IPR041222">
    <property type="entry name" value="PriA_3primeBD"/>
</dbReference>
<evidence type="ECO:0000256" key="7">
    <source>
        <dbReference type="ARBA" id="ARBA00023125"/>
    </source>
</evidence>
<proteinExistence type="inferred from homology"/>
<dbReference type="FunFam" id="3.40.1440.60:FF:000001">
    <property type="entry name" value="Primosomal protein N"/>
    <property type="match status" value="1"/>
</dbReference>
<feature type="binding site" evidence="8">
    <location>
        <position position="566"/>
    </location>
    <ligand>
        <name>Zn(2+)</name>
        <dbReference type="ChEBI" id="CHEBI:29105"/>
        <label>1</label>
    </ligand>
</feature>
<evidence type="ECO:0000256" key="1">
    <source>
        <dbReference type="ARBA" id="ARBA00022515"/>
    </source>
</evidence>
<feature type="binding site" evidence="8">
    <location>
        <position position="523"/>
    </location>
    <ligand>
        <name>Zn(2+)</name>
        <dbReference type="ChEBI" id="CHEBI:29105"/>
        <label>1</label>
    </ligand>
</feature>
<dbReference type="AlphaFoldDB" id="A0A2X4SHD7"/>
<evidence type="ECO:0000259" key="9">
    <source>
        <dbReference type="Pfam" id="PF17764"/>
    </source>
</evidence>
<dbReference type="GO" id="GO:0016787">
    <property type="term" value="F:hydrolase activity"/>
    <property type="evidence" value="ECO:0007669"/>
    <property type="project" value="UniProtKB-KW"/>
</dbReference>
<evidence type="ECO:0000256" key="8">
    <source>
        <dbReference type="HAMAP-Rule" id="MF_00983"/>
    </source>
</evidence>
<dbReference type="Pfam" id="PF18319">
    <property type="entry name" value="Zn_ribbon_PriA"/>
    <property type="match status" value="1"/>
</dbReference>
<accession>A0A2X4SHD7</accession>
<feature type="binding site" evidence="8">
    <location>
        <position position="526"/>
    </location>
    <ligand>
        <name>Zn(2+)</name>
        <dbReference type="ChEBI" id="CHEBI:29105"/>
        <label>1</label>
    </ligand>
</feature>
<gene>
    <name evidence="8 11" type="primary">priA</name>
    <name evidence="11" type="ORF">NCTC12858_01247</name>
</gene>
<dbReference type="GO" id="GO:0006310">
    <property type="term" value="P:DNA recombination"/>
    <property type="evidence" value="ECO:0007669"/>
    <property type="project" value="InterPro"/>
</dbReference>
<dbReference type="GO" id="GO:0006269">
    <property type="term" value="P:DNA replication, synthesis of primer"/>
    <property type="evidence" value="ECO:0007669"/>
    <property type="project" value="UniProtKB-KW"/>
</dbReference>
<keyword evidence="2 8" id="KW-0235">DNA replication</keyword>
<reference evidence="11 12" key="1">
    <citation type="submission" date="2018-06" db="EMBL/GenBank/DDBJ databases">
        <authorList>
            <consortium name="Pathogen Informatics"/>
            <person name="Doyle S."/>
        </authorList>
    </citation>
    <scope>NUCLEOTIDE SEQUENCE [LARGE SCALE GENOMIC DNA]</scope>
    <source>
        <strain evidence="11 12">NCTC12858</strain>
    </source>
</reference>
<evidence type="ECO:0000313" key="12">
    <source>
        <dbReference type="Proteomes" id="UP000249300"/>
    </source>
</evidence>
<dbReference type="Pfam" id="PF17764">
    <property type="entry name" value="PriA_3primeBD"/>
    <property type="match status" value="1"/>
</dbReference>
<dbReference type="GO" id="GO:0006302">
    <property type="term" value="P:double-strand break repair"/>
    <property type="evidence" value="ECO:0007669"/>
    <property type="project" value="InterPro"/>
</dbReference>
<keyword evidence="12" id="KW-1185">Reference proteome</keyword>
<dbReference type="Gene3D" id="3.40.50.300">
    <property type="entry name" value="P-loop containing nucleotide triphosphate hydrolases"/>
    <property type="match status" value="1"/>
</dbReference>
<dbReference type="PANTHER" id="PTHR30580:SF0">
    <property type="entry name" value="PRIMOSOMAL PROTEIN N"/>
    <property type="match status" value="1"/>
</dbReference>
<evidence type="ECO:0000256" key="3">
    <source>
        <dbReference type="ARBA" id="ARBA00022723"/>
    </source>
</evidence>
<sequence length="823" mass="93584">MYANVLIPLAIPGSYHYSIPQDLEEKIKVGMRVAVPLGSKRFYTAVVIRIDQLPPEGVKEIKPILFVVDEVPLVSSDDIAFWTWIAKYYLCTEGEVLRTALPSALLPESHTEVIANPEYEASEPLPCADLNILDLIIKRGKESLSIAEIQKSIGRPALPSFLRLVKSGAIQLKEELNIRTKGKHEQTVALADSLAEDEMLLMKQIDLLHRAPKQQKLLQKLIALLDSQDIFPHGEIPLRLLCGNNANEATTLRALIRKGILIRKERLRKLTKTVGSVFPTSPLNPKEKIILPEGVSVHYQESIKRKEFFLEQQISQTYAEGKQVLLLSPESQYPPSADSLTERLCLRYGDRCQLYSSRQTASQRITLFQQLAQQDIPVVVIGNRSALFLPMKRLGLIIIDEEQEYAYKQQLLAPRYHARDAAIMLGQLKGAKVLITSETPSAETLYNMSIGKWKNLLQGEEQPQPRPIDIETVNMKTLYRQRRLQSDETISPQLETAVKSILEKGRRVVLIQNRRGYGMYVKCKKCNNSLCCPRCSVSLTYHKQSEKLCCHYCGYEQLLPYICPSCGNPNREELQPYGFGTERVAEEIKKLFPQAQILRIDSDIAKSKKRLETLLNQIETGNVNIIVGTQMMAALPIWHDIDLIGVINLDSILAFPDFRADEKAYQLLYQLAIRSSFGVKEGNTRMILQTNDPQNPFIEALSLGDYRLFIEEQLQERQACQFPPFTRLTTVVIRALDRSVVSNVARQFATIINRNLPHELITDIHTPDIERIDRYYIRQIILRRPTFMNSNAERQAIIAAYNELSISVPDSKKCKIHFDVDAI</sequence>
<dbReference type="GO" id="GO:0003677">
    <property type="term" value="F:DNA binding"/>
    <property type="evidence" value="ECO:0007669"/>
    <property type="project" value="UniProtKB-UniRule"/>
</dbReference>
<evidence type="ECO:0000256" key="2">
    <source>
        <dbReference type="ARBA" id="ARBA00022705"/>
    </source>
</evidence>
<comment type="caution">
    <text evidence="8">As this protein does not have any detectable helicase domains, it probably does not have helicase activity.</text>
</comment>
<feature type="binding site" evidence="8">
    <location>
        <position position="532"/>
    </location>
    <ligand>
        <name>Zn(2+)</name>
        <dbReference type="ChEBI" id="CHEBI:29105"/>
        <label>2</label>
    </ligand>
</feature>
<evidence type="ECO:0000256" key="4">
    <source>
        <dbReference type="ARBA" id="ARBA00022741"/>
    </source>
</evidence>
<feature type="domain" description="PriA DNA helicase Cys-rich region (CRR)" evidence="10">
    <location>
        <begin position="532"/>
        <end position="557"/>
    </location>
</feature>
<dbReference type="Proteomes" id="UP000249300">
    <property type="component" value="Chromosome 1"/>
</dbReference>
<evidence type="ECO:0000256" key="5">
    <source>
        <dbReference type="ARBA" id="ARBA00022833"/>
    </source>
</evidence>
<evidence type="ECO:0000259" key="10">
    <source>
        <dbReference type="Pfam" id="PF18319"/>
    </source>
</evidence>